<reference evidence="7 8" key="1">
    <citation type="submission" date="2018-05" db="EMBL/GenBank/DDBJ databases">
        <title>Nocardioides silvaticus genome.</title>
        <authorList>
            <person name="Li C."/>
            <person name="Wang G."/>
        </authorList>
    </citation>
    <scope>NUCLEOTIDE SEQUENCE [LARGE SCALE GENOMIC DNA]</scope>
    <source>
        <strain evidence="7 8">CCTCC AB 2018079</strain>
    </source>
</reference>
<dbReference type="FunFam" id="3.40.50.12780:FF:000013">
    <property type="entry name" value="Long-chain-fatty-acid--AMP ligase FadD32"/>
    <property type="match status" value="1"/>
</dbReference>
<feature type="domain" description="AMP-binding enzyme C-terminal" evidence="6">
    <location>
        <begin position="464"/>
        <end position="572"/>
    </location>
</feature>
<accession>A0A316TFP7</accession>
<dbReference type="Pfam" id="PF00501">
    <property type="entry name" value="AMP-binding"/>
    <property type="match status" value="1"/>
</dbReference>
<dbReference type="GO" id="GO:0071766">
    <property type="term" value="P:Actinobacterium-type cell wall biogenesis"/>
    <property type="evidence" value="ECO:0007669"/>
    <property type="project" value="UniProtKB-ARBA"/>
</dbReference>
<dbReference type="PROSITE" id="PS00455">
    <property type="entry name" value="AMP_BINDING"/>
    <property type="match status" value="1"/>
</dbReference>
<dbReference type="PANTHER" id="PTHR22754">
    <property type="entry name" value="DISCO-INTERACTING PROTEIN 2 DIP2 -RELATED"/>
    <property type="match status" value="1"/>
</dbReference>
<dbReference type="Gene3D" id="3.30.300.30">
    <property type="match status" value="1"/>
</dbReference>
<evidence type="ECO:0000259" key="6">
    <source>
        <dbReference type="Pfam" id="PF23024"/>
    </source>
</evidence>
<evidence type="ECO:0000256" key="1">
    <source>
        <dbReference type="ARBA" id="ARBA00006432"/>
    </source>
</evidence>
<dbReference type="InterPro" id="IPR040097">
    <property type="entry name" value="FAAL/FAAC"/>
</dbReference>
<keyword evidence="8" id="KW-1185">Reference proteome</keyword>
<dbReference type="Gene3D" id="3.40.50.12780">
    <property type="entry name" value="N-terminal domain of ligase-like"/>
    <property type="match status" value="1"/>
</dbReference>
<evidence type="ECO:0000313" key="7">
    <source>
        <dbReference type="EMBL" id="PWN02608.1"/>
    </source>
</evidence>
<keyword evidence="2" id="KW-0436">Ligase</keyword>
<dbReference type="InterPro" id="IPR025110">
    <property type="entry name" value="AMP-bd_C"/>
</dbReference>
<comment type="caution">
    <text evidence="7">The sequence shown here is derived from an EMBL/GenBank/DDBJ whole genome shotgun (WGS) entry which is preliminary data.</text>
</comment>
<evidence type="ECO:0000256" key="4">
    <source>
        <dbReference type="ARBA" id="ARBA00023098"/>
    </source>
</evidence>
<organism evidence="7 8">
    <name type="scientific">Nocardioides silvaticus</name>
    <dbReference type="NCBI Taxonomy" id="2201891"/>
    <lineage>
        <taxon>Bacteria</taxon>
        <taxon>Bacillati</taxon>
        <taxon>Actinomycetota</taxon>
        <taxon>Actinomycetes</taxon>
        <taxon>Propionibacteriales</taxon>
        <taxon>Nocardioidaceae</taxon>
        <taxon>Nocardioides</taxon>
    </lineage>
</organism>
<dbReference type="InterPro" id="IPR042099">
    <property type="entry name" value="ANL_N_sf"/>
</dbReference>
<dbReference type="InterPro" id="IPR000873">
    <property type="entry name" value="AMP-dep_synth/lig_dom"/>
</dbReference>
<comment type="similarity">
    <text evidence="1">Belongs to the ATP-dependent AMP-binding enzyme family.</text>
</comment>
<gene>
    <name evidence="7" type="ORF">DJ010_12950</name>
</gene>
<evidence type="ECO:0000313" key="8">
    <source>
        <dbReference type="Proteomes" id="UP000245507"/>
    </source>
</evidence>
<dbReference type="InterPro" id="IPR020845">
    <property type="entry name" value="AMP-binding_CS"/>
</dbReference>
<evidence type="ECO:0000259" key="5">
    <source>
        <dbReference type="Pfam" id="PF00501"/>
    </source>
</evidence>
<keyword evidence="3" id="KW-0276">Fatty acid metabolism</keyword>
<dbReference type="GO" id="GO:0016874">
    <property type="term" value="F:ligase activity"/>
    <property type="evidence" value="ECO:0007669"/>
    <property type="project" value="UniProtKB-KW"/>
</dbReference>
<dbReference type="SUPFAM" id="SSF56801">
    <property type="entry name" value="Acetyl-CoA synthetase-like"/>
    <property type="match status" value="1"/>
</dbReference>
<name>A0A316TFP7_9ACTN</name>
<dbReference type="Pfam" id="PF23024">
    <property type="entry name" value="AMP-dom_DIP2-like"/>
    <property type="match status" value="1"/>
</dbReference>
<dbReference type="PANTHER" id="PTHR22754:SF32">
    <property type="entry name" value="DISCO-INTERACTING PROTEIN 2"/>
    <property type="match status" value="1"/>
</dbReference>
<protein>
    <submittedName>
        <fullName evidence="7">Uncharacterized protein</fullName>
    </submittedName>
</protein>
<evidence type="ECO:0000256" key="3">
    <source>
        <dbReference type="ARBA" id="ARBA00022832"/>
    </source>
</evidence>
<dbReference type="Proteomes" id="UP000245507">
    <property type="component" value="Unassembled WGS sequence"/>
</dbReference>
<keyword evidence="4" id="KW-0443">Lipid metabolism</keyword>
<evidence type="ECO:0000256" key="2">
    <source>
        <dbReference type="ARBA" id="ARBA00022598"/>
    </source>
</evidence>
<sequence length="576" mass="62137">MGTDRMTPSASTTPARLGDDIIDRLVTLATEQPDRTLYVELGSDLEENARLTAAELADSSARLAGLLGERGVQRDDVVLLIATRPSEFLVGLFGCLWAGVIPAPISFPRRPEHLESRLEPVRRNADAVALVAATPQGQAEIAVLEKLTQGSLPVVQIPDSAAADPVPPVTDRDIAYLQYTSGSTSEPRGVTITHGNLAANLDETQELMAMTPDSVNVSWCPLTHDMGLVVGALPSVWLGMTSVIMQPSTFIRRPLAWMRTLDRYRGTHGCSPNFGFDLLVDRSTPEERAALDLSSAVCFINGAEPVRRRTRDRFLDAFAPSGFPAEAYTPGYGLAEATVVVAITRLDDVGRVLWVDAAALEQHEVVLREKGDADVRELCTDGVIHPDYDARIVDPDTCEESAPGVVGELWLAGPSVSPGYWRRDEATKEAFGGHLADGTGPFLRTGDLAFIHDGELVICGRAKDLIVIRGRNIYPQDVEQSAELAHDAVRLGGSAAFAVEEEGGTELESLVLVCEVDGEPDEAEVAAAVKNVVLREYDVNVHDVLLVPPYSVPKTSSGKKQRSATKRLWLKARGLG</sequence>
<dbReference type="GO" id="GO:0006631">
    <property type="term" value="P:fatty acid metabolic process"/>
    <property type="evidence" value="ECO:0007669"/>
    <property type="project" value="UniProtKB-KW"/>
</dbReference>
<dbReference type="InterPro" id="IPR045851">
    <property type="entry name" value="AMP-bd_C_sf"/>
</dbReference>
<dbReference type="EMBL" id="QGDD01000005">
    <property type="protein sequence ID" value="PWN02608.1"/>
    <property type="molecule type" value="Genomic_DNA"/>
</dbReference>
<dbReference type="GO" id="GO:0008610">
    <property type="term" value="P:lipid biosynthetic process"/>
    <property type="evidence" value="ECO:0007669"/>
    <property type="project" value="InterPro"/>
</dbReference>
<dbReference type="AlphaFoldDB" id="A0A316TFP7"/>
<proteinExistence type="inferred from homology"/>
<dbReference type="CDD" id="cd05931">
    <property type="entry name" value="FAAL"/>
    <property type="match status" value="1"/>
</dbReference>
<feature type="domain" description="AMP-dependent synthetase/ligase" evidence="5">
    <location>
        <begin position="29"/>
        <end position="421"/>
    </location>
</feature>